<dbReference type="Proteomes" id="UP000594435">
    <property type="component" value="Chromosome 2"/>
</dbReference>
<accession>A0AAJ4LWI6</accession>
<evidence type="ECO:0000313" key="2">
    <source>
        <dbReference type="EMBL" id="QPL56137.1"/>
    </source>
</evidence>
<keyword evidence="1" id="KW-0812">Transmembrane</keyword>
<feature type="transmembrane region" description="Helical" evidence="1">
    <location>
        <begin position="62"/>
        <end position="83"/>
    </location>
</feature>
<feature type="transmembrane region" description="Helical" evidence="1">
    <location>
        <begin position="103"/>
        <end position="122"/>
    </location>
</feature>
<keyword evidence="1" id="KW-1133">Transmembrane helix</keyword>
<dbReference type="AlphaFoldDB" id="A0AAJ4LWI6"/>
<dbReference type="EMBL" id="CP065218">
    <property type="protein sequence ID" value="QPL56137.1"/>
    <property type="molecule type" value="Genomic_DNA"/>
</dbReference>
<dbReference type="RefSeq" id="WP_277432909.1">
    <property type="nucleotide sequence ID" value="NZ_CP065218.1"/>
</dbReference>
<reference evidence="2 3" key="1">
    <citation type="submission" date="2020-11" db="EMBL/GenBank/DDBJ databases">
        <title>Complete and Circularized Genome Assembly of a human isolate of Vibrio navarrensis biotype pommerensis with MiSeq and MinION Sequence Data.</title>
        <authorList>
            <person name="Schwartz K."/>
            <person name="Borowiak M."/>
            <person name="Deneke C."/>
            <person name="Balau V."/>
            <person name="Metelmann C."/>
            <person name="Strauch E."/>
        </authorList>
    </citation>
    <scope>NUCLEOTIDE SEQUENCE [LARGE SCALE GENOMIC DNA]</scope>
    <source>
        <strain evidence="2 3">20-VB00237</strain>
    </source>
</reference>
<organism evidence="2 3">
    <name type="scientific">Vibrio navarrensis</name>
    <dbReference type="NCBI Taxonomy" id="29495"/>
    <lineage>
        <taxon>Bacteria</taxon>
        <taxon>Pseudomonadati</taxon>
        <taxon>Pseudomonadota</taxon>
        <taxon>Gammaproteobacteria</taxon>
        <taxon>Vibrionales</taxon>
        <taxon>Vibrionaceae</taxon>
        <taxon>Vibrio</taxon>
    </lineage>
</organism>
<proteinExistence type="predicted"/>
<gene>
    <name evidence="2" type="ORF">I3X05_18740</name>
</gene>
<evidence type="ECO:0000256" key="1">
    <source>
        <dbReference type="SAM" id="Phobius"/>
    </source>
</evidence>
<feature type="transmembrane region" description="Helical" evidence="1">
    <location>
        <begin position="134"/>
        <end position="159"/>
    </location>
</feature>
<feature type="transmembrane region" description="Helical" evidence="1">
    <location>
        <begin position="29"/>
        <end position="50"/>
    </location>
</feature>
<evidence type="ECO:0000313" key="3">
    <source>
        <dbReference type="Proteomes" id="UP000594435"/>
    </source>
</evidence>
<sequence>MAVEAVINESTLVKKKIQEQKKTPIIQKVLVMLGMVSLMGGTIIGTMTYLNLGFTETFFFDWATNFFTALVTVIPVGFTMMALLTKGAENLLPNMAAKARDALVGVIMALIMESGMAFTSAYNSVGLDNQSEFVTAWMDGVLGALPVALVLMITVSMTIKPKVERFLKS</sequence>
<dbReference type="InterPro" id="IPR021529">
    <property type="entry name" value="DUF2798"/>
</dbReference>
<name>A0AAJ4LWI6_9VIBR</name>
<protein>
    <submittedName>
        <fullName evidence="2">DUF2798 domain-containing protein</fullName>
    </submittedName>
</protein>
<dbReference type="Pfam" id="PF11391">
    <property type="entry name" value="DUF2798"/>
    <property type="match status" value="2"/>
</dbReference>
<keyword evidence="1" id="KW-0472">Membrane</keyword>